<evidence type="ECO:0000256" key="2">
    <source>
        <dbReference type="ARBA" id="ARBA00013017"/>
    </source>
</evidence>
<dbReference type="PANTHER" id="PTHR42801:SF7">
    <property type="entry name" value="SLL1159 PROTEIN"/>
    <property type="match status" value="1"/>
</dbReference>
<evidence type="ECO:0000256" key="5">
    <source>
        <dbReference type="ARBA" id="ARBA00023002"/>
    </source>
</evidence>
<evidence type="ECO:0000256" key="1">
    <source>
        <dbReference type="ARBA" id="ARBA00003330"/>
    </source>
</evidence>
<dbReference type="Gene3D" id="3.40.30.10">
    <property type="entry name" value="Glutaredoxin"/>
    <property type="match status" value="1"/>
</dbReference>
<dbReference type="AlphaFoldDB" id="A0AAU4JXM2"/>
<dbReference type="PANTHER" id="PTHR42801">
    <property type="entry name" value="THIOREDOXIN-DEPENDENT PEROXIDE REDUCTASE"/>
    <property type="match status" value="1"/>
</dbReference>
<proteinExistence type="inferred from homology"/>
<dbReference type="PROSITE" id="PS51352">
    <property type="entry name" value="THIOREDOXIN_2"/>
    <property type="match status" value="1"/>
</dbReference>
<dbReference type="InterPro" id="IPR013766">
    <property type="entry name" value="Thioredoxin_domain"/>
</dbReference>
<evidence type="ECO:0000313" key="13">
    <source>
        <dbReference type="EMBL" id="WUM18563.1"/>
    </source>
</evidence>
<evidence type="ECO:0000256" key="8">
    <source>
        <dbReference type="ARBA" id="ARBA00032824"/>
    </source>
</evidence>
<name>A0AAU4JXM2_9NOCA</name>
<dbReference type="InterPro" id="IPR050924">
    <property type="entry name" value="Peroxiredoxin_BCP/PrxQ"/>
</dbReference>
<evidence type="ECO:0000259" key="12">
    <source>
        <dbReference type="PROSITE" id="PS51352"/>
    </source>
</evidence>
<evidence type="ECO:0000256" key="7">
    <source>
        <dbReference type="ARBA" id="ARBA00023284"/>
    </source>
</evidence>
<keyword evidence="3" id="KW-0575">Peroxidase</keyword>
<dbReference type="EC" id="1.11.1.24" evidence="2"/>
<dbReference type="InterPro" id="IPR036249">
    <property type="entry name" value="Thioredoxin-like_sf"/>
</dbReference>
<evidence type="ECO:0000256" key="4">
    <source>
        <dbReference type="ARBA" id="ARBA00022862"/>
    </source>
</evidence>
<dbReference type="GO" id="GO:0045454">
    <property type="term" value="P:cell redox homeostasis"/>
    <property type="evidence" value="ECO:0007669"/>
    <property type="project" value="TreeGrafter"/>
</dbReference>
<dbReference type="Pfam" id="PF00578">
    <property type="entry name" value="AhpC-TSA"/>
    <property type="match status" value="1"/>
</dbReference>
<keyword evidence="14" id="KW-1185">Reference proteome</keyword>
<keyword evidence="7" id="KW-0676">Redox-active center</keyword>
<dbReference type="GO" id="GO:0034599">
    <property type="term" value="P:cellular response to oxidative stress"/>
    <property type="evidence" value="ECO:0007669"/>
    <property type="project" value="TreeGrafter"/>
</dbReference>
<dbReference type="RefSeq" id="WP_045824895.1">
    <property type="nucleotide sequence ID" value="NZ_CP108021.1"/>
</dbReference>
<dbReference type="GO" id="GO:0008379">
    <property type="term" value="F:thioredoxin peroxidase activity"/>
    <property type="evidence" value="ECO:0007669"/>
    <property type="project" value="TreeGrafter"/>
</dbReference>
<evidence type="ECO:0000256" key="3">
    <source>
        <dbReference type="ARBA" id="ARBA00022559"/>
    </source>
</evidence>
<feature type="domain" description="Thioredoxin" evidence="12">
    <location>
        <begin position="48"/>
        <end position="221"/>
    </location>
</feature>
<dbReference type="InterPro" id="IPR000866">
    <property type="entry name" value="AhpC/TSA"/>
</dbReference>
<dbReference type="GO" id="GO:0005737">
    <property type="term" value="C:cytoplasm"/>
    <property type="evidence" value="ECO:0007669"/>
    <property type="project" value="TreeGrafter"/>
</dbReference>
<dbReference type="KEGG" id="whr:OG579_12490"/>
<keyword evidence="6" id="KW-1015">Disulfide bond</keyword>
<dbReference type="EMBL" id="CP108021">
    <property type="protein sequence ID" value="WUM18563.1"/>
    <property type="molecule type" value="Genomic_DNA"/>
</dbReference>
<evidence type="ECO:0000256" key="10">
    <source>
        <dbReference type="ARBA" id="ARBA00041373"/>
    </source>
</evidence>
<evidence type="ECO:0000256" key="9">
    <source>
        <dbReference type="ARBA" id="ARBA00038489"/>
    </source>
</evidence>
<organism evidence="13 14">
    <name type="scientific">Williamsia herbipolensis</name>
    <dbReference type="NCBI Taxonomy" id="1603258"/>
    <lineage>
        <taxon>Bacteria</taxon>
        <taxon>Bacillati</taxon>
        <taxon>Actinomycetota</taxon>
        <taxon>Actinomycetes</taxon>
        <taxon>Mycobacteriales</taxon>
        <taxon>Nocardiaceae</taxon>
        <taxon>Williamsia</taxon>
    </lineage>
</organism>
<keyword evidence="5" id="KW-0560">Oxidoreductase</keyword>
<comment type="catalytic activity">
    <reaction evidence="11">
        <text>a hydroperoxide + [thioredoxin]-dithiol = an alcohol + [thioredoxin]-disulfide + H2O</text>
        <dbReference type="Rhea" id="RHEA:62620"/>
        <dbReference type="Rhea" id="RHEA-COMP:10698"/>
        <dbReference type="Rhea" id="RHEA-COMP:10700"/>
        <dbReference type="ChEBI" id="CHEBI:15377"/>
        <dbReference type="ChEBI" id="CHEBI:29950"/>
        <dbReference type="ChEBI" id="CHEBI:30879"/>
        <dbReference type="ChEBI" id="CHEBI:35924"/>
        <dbReference type="ChEBI" id="CHEBI:50058"/>
        <dbReference type="EC" id="1.11.1.24"/>
    </reaction>
</comment>
<dbReference type="CDD" id="cd02970">
    <property type="entry name" value="PRX_like2"/>
    <property type="match status" value="1"/>
</dbReference>
<gene>
    <name evidence="13" type="ORF">OG579_12490</name>
</gene>
<comment type="similarity">
    <text evidence="9">Belongs to the peroxiredoxin family. BCP/PrxQ subfamily.</text>
</comment>
<evidence type="ECO:0000256" key="6">
    <source>
        <dbReference type="ARBA" id="ARBA00023157"/>
    </source>
</evidence>
<protein>
    <recommendedName>
        <fullName evidence="2">thioredoxin-dependent peroxiredoxin</fullName>
        <ecNumber evidence="2">1.11.1.24</ecNumber>
    </recommendedName>
    <alternativeName>
        <fullName evidence="10">Bacterioferritin comigratory protein</fullName>
    </alternativeName>
    <alternativeName>
        <fullName evidence="8">Thioredoxin peroxidase</fullName>
    </alternativeName>
</protein>
<reference evidence="13 14" key="1">
    <citation type="submission" date="2022-10" db="EMBL/GenBank/DDBJ databases">
        <title>The complete genomes of actinobacterial strains from the NBC collection.</title>
        <authorList>
            <person name="Joergensen T.S."/>
            <person name="Alvarez Arevalo M."/>
            <person name="Sterndorff E.B."/>
            <person name="Faurdal D."/>
            <person name="Vuksanovic O."/>
            <person name="Mourched A.-S."/>
            <person name="Charusanti P."/>
            <person name="Shaw S."/>
            <person name="Blin K."/>
            <person name="Weber T."/>
        </authorList>
    </citation>
    <scope>NUCLEOTIDE SEQUENCE [LARGE SCALE GENOMIC DNA]</scope>
    <source>
        <strain evidence="13 14">NBC_00319</strain>
    </source>
</reference>
<accession>A0AAU4JXM2</accession>
<dbReference type="Proteomes" id="UP001432128">
    <property type="component" value="Chromosome"/>
</dbReference>
<evidence type="ECO:0000313" key="14">
    <source>
        <dbReference type="Proteomes" id="UP001432128"/>
    </source>
</evidence>
<sequence>MTTSQDSMTQQLTATLEGSLTQLPAEVSAAFAADRDGLDAAGTPAGVAAVGSTVADVELITAQGATTRLHSEISGRPAVLVFYRGAWCPYCNVALGAYQRELVPALADRGATLIAISPQKPDGSLSAQESNELTFTVLSDPGNALAGHLGIIAPNNPDAIAAQKQLGLDVTEHNADGTADLPFPTVVVLDADGTIAFIDVHPNYTTRTETADILAAVDALG</sequence>
<evidence type="ECO:0000256" key="11">
    <source>
        <dbReference type="ARBA" id="ARBA00049091"/>
    </source>
</evidence>
<dbReference type="SUPFAM" id="SSF52833">
    <property type="entry name" value="Thioredoxin-like"/>
    <property type="match status" value="1"/>
</dbReference>
<comment type="function">
    <text evidence="1">Thiol-specific peroxidase that catalyzes the reduction of hydrogen peroxide and organic hydroperoxides to water and alcohols, respectively. Plays a role in cell protection against oxidative stress by detoxifying peroxides and as sensor of hydrogen peroxide-mediated signaling events.</text>
</comment>
<keyword evidence="4" id="KW-0049">Antioxidant</keyword>